<gene>
    <name evidence="1" type="ORF">PtA15_5A316</name>
</gene>
<evidence type="ECO:0000313" key="2">
    <source>
        <dbReference type="Proteomes" id="UP001164743"/>
    </source>
</evidence>
<accession>A0ABY7CHQ6</accession>
<dbReference type="RefSeq" id="XP_053020298.1">
    <property type="nucleotide sequence ID" value="XM_053169064.1"/>
</dbReference>
<sequence length="133" mass="14550">MRIVASIHAPSRRPCGPANSIANTVGLPLRHCQQAEGQSGINEALMSDCSWKVWHQTTRDDNNLLPGRVNPSEERRSIPDSFPRGCFSALFGAQTATSSYSELQSGLTFGSQPSEMDHVGRMVIAYSTKFLLL</sequence>
<protein>
    <submittedName>
        <fullName evidence="1">Uncharacterized protein</fullName>
    </submittedName>
</protein>
<organism evidence="1 2">
    <name type="scientific">Puccinia triticina</name>
    <dbReference type="NCBI Taxonomy" id="208348"/>
    <lineage>
        <taxon>Eukaryota</taxon>
        <taxon>Fungi</taxon>
        <taxon>Dikarya</taxon>
        <taxon>Basidiomycota</taxon>
        <taxon>Pucciniomycotina</taxon>
        <taxon>Pucciniomycetes</taxon>
        <taxon>Pucciniales</taxon>
        <taxon>Pucciniaceae</taxon>
        <taxon>Puccinia</taxon>
    </lineage>
</organism>
<dbReference type="GeneID" id="77809959"/>
<dbReference type="Proteomes" id="UP001164743">
    <property type="component" value="Chromosome 5A"/>
</dbReference>
<name>A0ABY7CHQ6_9BASI</name>
<dbReference type="EMBL" id="CP110425">
    <property type="protein sequence ID" value="WAQ84743.1"/>
    <property type="molecule type" value="Genomic_DNA"/>
</dbReference>
<reference evidence="1" key="1">
    <citation type="submission" date="2022-10" db="EMBL/GenBank/DDBJ databases">
        <title>Puccinia triticina Genome sequencing and assembly.</title>
        <authorList>
            <person name="Li C."/>
        </authorList>
    </citation>
    <scope>NUCLEOTIDE SEQUENCE</scope>
    <source>
        <strain evidence="1">Pt15</strain>
    </source>
</reference>
<keyword evidence="2" id="KW-1185">Reference proteome</keyword>
<proteinExistence type="predicted"/>
<evidence type="ECO:0000313" key="1">
    <source>
        <dbReference type="EMBL" id="WAQ84743.1"/>
    </source>
</evidence>